<dbReference type="InterPro" id="IPR037294">
    <property type="entry name" value="ABC_BtuC-like"/>
</dbReference>
<proteinExistence type="inferred from homology"/>
<dbReference type="InterPro" id="IPR001626">
    <property type="entry name" value="ABC_TroCD"/>
</dbReference>
<dbReference type="PANTHER" id="PTHR30477:SF8">
    <property type="entry name" value="METAL TRANSPORT SYSTEM MEMBRANE PROTEIN CT_070-RELATED"/>
    <property type="match status" value="1"/>
</dbReference>
<feature type="transmembrane region" description="Helical" evidence="9">
    <location>
        <begin position="173"/>
        <end position="197"/>
    </location>
</feature>
<dbReference type="RefSeq" id="WP_380024506.1">
    <property type="nucleotide sequence ID" value="NZ_JBHSHC010000025.1"/>
</dbReference>
<protein>
    <submittedName>
        <fullName evidence="10">Metal ABC transporter permease</fullName>
    </submittedName>
</protein>
<feature type="transmembrane region" description="Helical" evidence="9">
    <location>
        <begin position="32"/>
        <end position="51"/>
    </location>
</feature>
<evidence type="ECO:0000256" key="7">
    <source>
        <dbReference type="ARBA" id="ARBA00023136"/>
    </source>
</evidence>
<keyword evidence="4" id="KW-1003">Cell membrane</keyword>
<feature type="transmembrane region" description="Helical" evidence="9">
    <location>
        <begin position="87"/>
        <end position="108"/>
    </location>
</feature>
<keyword evidence="7 9" id="KW-0472">Membrane</keyword>
<keyword evidence="6 9" id="KW-1133">Transmembrane helix</keyword>
<evidence type="ECO:0000313" key="11">
    <source>
        <dbReference type="Proteomes" id="UP001596002"/>
    </source>
</evidence>
<accession>A0ABV9Q1P8</accession>
<dbReference type="PANTHER" id="PTHR30477">
    <property type="entry name" value="ABC-TRANSPORTER METAL-BINDING PROTEIN"/>
    <property type="match status" value="1"/>
</dbReference>
<evidence type="ECO:0000256" key="9">
    <source>
        <dbReference type="SAM" id="Phobius"/>
    </source>
</evidence>
<name>A0ABV9Q1P8_9BACL</name>
<organism evidence="10 11">
    <name type="scientific">Effusibacillus consociatus</name>
    <dbReference type="NCBI Taxonomy" id="1117041"/>
    <lineage>
        <taxon>Bacteria</taxon>
        <taxon>Bacillati</taxon>
        <taxon>Bacillota</taxon>
        <taxon>Bacilli</taxon>
        <taxon>Bacillales</taxon>
        <taxon>Alicyclobacillaceae</taxon>
        <taxon>Effusibacillus</taxon>
    </lineage>
</organism>
<feature type="transmembrane region" description="Helical" evidence="9">
    <location>
        <begin position="57"/>
        <end position="75"/>
    </location>
</feature>
<feature type="transmembrane region" description="Helical" evidence="9">
    <location>
        <begin position="6"/>
        <end position="27"/>
    </location>
</feature>
<dbReference type="Proteomes" id="UP001596002">
    <property type="component" value="Unassembled WGS sequence"/>
</dbReference>
<feature type="transmembrane region" description="Helical" evidence="9">
    <location>
        <begin position="254"/>
        <end position="280"/>
    </location>
</feature>
<evidence type="ECO:0000256" key="5">
    <source>
        <dbReference type="ARBA" id="ARBA00022692"/>
    </source>
</evidence>
<dbReference type="SUPFAM" id="SSF81345">
    <property type="entry name" value="ABC transporter involved in vitamin B12 uptake, BtuC"/>
    <property type="match status" value="1"/>
</dbReference>
<dbReference type="EMBL" id="JBHSHC010000025">
    <property type="protein sequence ID" value="MFC4766610.1"/>
    <property type="molecule type" value="Genomic_DNA"/>
</dbReference>
<keyword evidence="11" id="KW-1185">Reference proteome</keyword>
<sequence length="292" mass="30895">MSDTGWILLTGSLVAASCAFLGCFLILRKMAMLGDAISHAVLPGIVIAFLVSHNMNSSVMLIGAAALGLLTAFLVQTLHQSGVQSDAAIGVTFTALFAVGVVLVSVFARDVHLDLEHVLYGEIAFVPWNTLEINGIGLGPRAVWMVGGTFLISLLVVGFFYKEFKICSFDPAMAAAVGIPVLLIHYLMMGLVSLTTVAAFESVGAVLVVAMLIVPGATAYLLTDRLSVMLGLSMLIGVMCAILGYYLASFLDASIAGSMTTIAGIVFALTLVFSPSHGLLSRWFARRRMQQV</sequence>
<reference evidence="11" key="1">
    <citation type="journal article" date="2019" name="Int. J. Syst. Evol. Microbiol.">
        <title>The Global Catalogue of Microorganisms (GCM) 10K type strain sequencing project: providing services to taxonomists for standard genome sequencing and annotation.</title>
        <authorList>
            <consortium name="The Broad Institute Genomics Platform"/>
            <consortium name="The Broad Institute Genome Sequencing Center for Infectious Disease"/>
            <person name="Wu L."/>
            <person name="Ma J."/>
        </authorList>
    </citation>
    <scope>NUCLEOTIDE SEQUENCE [LARGE SCALE GENOMIC DNA]</scope>
    <source>
        <strain evidence="11">WYCCWR 12678</strain>
    </source>
</reference>
<feature type="transmembrane region" description="Helical" evidence="9">
    <location>
        <begin position="142"/>
        <end position="161"/>
    </location>
</feature>
<evidence type="ECO:0000313" key="10">
    <source>
        <dbReference type="EMBL" id="MFC4766610.1"/>
    </source>
</evidence>
<gene>
    <name evidence="10" type="ORF">ACFO8Q_04350</name>
</gene>
<dbReference type="Pfam" id="PF00950">
    <property type="entry name" value="ABC-3"/>
    <property type="match status" value="1"/>
</dbReference>
<evidence type="ECO:0000256" key="4">
    <source>
        <dbReference type="ARBA" id="ARBA00022475"/>
    </source>
</evidence>
<comment type="subcellular location">
    <subcellularLocation>
        <location evidence="1 8">Cell membrane</location>
        <topology evidence="1 8">Multi-pass membrane protein</topology>
    </subcellularLocation>
</comment>
<dbReference type="Gene3D" id="1.10.3470.10">
    <property type="entry name" value="ABC transporter involved in vitamin B12 uptake, BtuC"/>
    <property type="match status" value="1"/>
</dbReference>
<keyword evidence="3 8" id="KW-0813">Transport</keyword>
<comment type="caution">
    <text evidence="10">The sequence shown here is derived from an EMBL/GenBank/DDBJ whole genome shotgun (WGS) entry which is preliminary data.</text>
</comment>
<evidence type="ECO:0000256" key="8">
    <source>
        <dbReference type="RuleBase" id="RU003943"/>
    </source>
</evidence>
<dbReference type="CDD" id="cd06550">
    <property type="entry name" value="TM_ABC_iron-siderophores_like"/>
    <property type="match status" value="1"/>
</dbReference>
<comment type="similarity">
    <text evidence="2 8">Belongs to the ABC-3 integral membrane protein family.</text>
</comment>
<evidence type="ECO:0000256" key="6">
    <source>
        <dbReference type="ARBA" id="ARBA00022989"/>
    </source>
</evidence>
<evidence type="ECO:0000256" key="1">
    <source>
        <dbReference type="ARBA" id="ARBA00004651"/>
    </source>
</evidence>
<feature type="transmembrane region" description="Helical" evidence="9">
    <location>
        <begin position="203"/>
        <end position="222"/>
    </location>
</feature>
<feature type="transmembrane region" description="Helical" evidence="9">
    <location>
        <begin position="229"/>
        <end position="248"/>
    </location>
</feature>
<evidence type="ECO:0000256" key="2">
    <source>
        <dbReference type="ARBA" id="ARBA00008034"/>
    </source>
</evidence>
<evidence type="ECO:0000256" key="3">
    <source>
        <dbReference type="ARBA" id="ARBA00022448"/>
    </source>
</evidence>
<keyword evidence="5 8" id="KW-0812">Transmembrane</keyword>